<name>A0ABW8SFU9_9CLOT</name>
<proteinExistence type="predicted"/>
<dbReference type="InterPro" id="IPR002725">
    <property type="entry name" value="YgjP-like_metallopeptidase"/>
</dbReference>
<dbReference type="Proteomes" id="UP001623660">
    <property type="component" value="Unassembled WGS sequence"/>
</dbReference>
<dbReference type="Gene3D" id="3.30.2010.10">
    <property type="entry name" value="Metalloproteases ('zincins'), catalytic domain"/>
    <property type="match status" value="1"/>
</dbReference>
<evidence type="ECO:0000259" key="1">
    <source>
        <dbReference type="Pfam" id="PF01863"/>
    </source>
</evidence>
<gene>
    <name evidence="2" type="ORF">ACJDU8_04895</name>
</gene>
<comment type="caution">
    <text evidence="2">The sequence shown here is derived from an EMBL/GenBank/DDBJ whole genome shotgun (WGS) entry which is preliminary data.</text>
</comment>
<feature type="domain" description="YgjP-like metallopeptidase" evidence="1">
    <location>
        <begin position="20"/>
        <end position="231"/>
    </location>
</feature>
<dbReference type="PANTHER" id="PTHR30399:SF1">
    <property type="entry name" value="UTP PYROPHOSPHATASE"/>
    <property type="match status" value="1"/>
</dbReference>
<dbReference type="RefSeq" id="WP_406791034.1">
    <property type="nucleotide sequence ID" value="NZ_JBJHZX010000005.1"/>
</dbReference>
<accession>A0ABW8SFU9</accession>
<keyword evidence="3" id="KW-1185">Reference proteome</keyword>
<evidence type="ECO:0000313" key="2">
    <source>
        <dbReference type="EMBL" id="MFL0194914.1"/>
    </source>
</evidence>
<dbReference type="CDD" id="cd07344">
    <property type="entry name" value="M48_yhfN_like"/>
    <property type="match status" value="1"/>
</dbReference>
<evidence type="ECO:0000313" key="3">
    <source>
        <dbReference type="Proteomes" id="UP001623660"/>
    </source>
</evidence>
<dbReference type="PANTHER" id="PTHR30399">
    <property type="entry name" value="UNCHARACTERIZED PROTEIN YGJP"/>
    <property type="match status" value="1"/>
</dbReference>
<dbReference type="EMBL" id="JBJHZX010000005">
    <property type="protein sequence ID" value="MFL0194914.1"/>
    <property type="molecule type" value="Genomic_DNA"/>
</dbReference>
<dbReference type="InterPro" id="IPR053136">
    <property type="entry name" value="UTP_pyrophosphatase-like"/>
</dbReference>
<dbReference type="Pfam" id="PF01863">
    <property type="entry name" value="YgjP-like"/>
    <property type="match status" value="1"/>
</dbReference>
<reference evidence="2 3" key="1">
    <citation type="submission" date="2024-11" db="EMBL/GenBank/DDBJ databases">
        <authorList>
            <person name="Heng Y.C."/>
            <person name="Lim A.C.H."/>
            <person name="Lee J.K.Y."/>
            <person name="Kittelmann S."/>
        </authorList>
    </citation>
    <scope>NUCLEOTIDE SEQUENCE [LARGE SCALE GENOMIC DNA]</scope>
    <source>
        <strain evidence="2 3">WILCCON 0269</strain>
    </source>
</reference>
<protein>
    <submittedName>
        <fullName evidence="2">M48 family metallopeptidase</fullName>
    </submittedName>
</protein>
<sequence length="242" mass="28836">METTHKLFSLKYTILRKNRKNISIKIDKKGKVIIIAPNEISYKAIEEVVKSKMPWILKGLQTIKEKMESTEFKGIQEGKKILWMGTPLDIEKYPLNIQKCYVKIFKDRFVIYGFKTLLEDEENITITIHKFYREKAKVIFKHRVDVYSKKINVCPRKISIRCQKTIWGSCYSSGNINFNYKLLMAPIEIIDYIVVHELCHLVHMNHSKDYWKLVEYIIPDYINKKNWLKNNGYMLAFPENFQ</sequence>
<organism evidence="2 3">
    <name type="scientific">Candidatus Clostridium eludens</name>
    <dbReference type="NCBI Taxonomy" id="3381663"/>
    <lineage>
        <taxon>Bacteria</taxon>
        <taxon>Bacillati</taxon>
        <taxon>Bacillota</taxon>
        <taxon>Clostridia</taxon>
        <taxon>Eubacteriales</taxon>
        <taxon>Clostridiaceae</taxon>
        <taxon>Clostridium</taxon>
    </lineage>
</organism>